<feature type="region of interest" description="Disordered" evidence="2">
    <location>
        <begin position="115"/>
        <end position="136"/>
    </location>
</feature>
<accession>A0AAW0ELM6</accession>
<feature type="compositionally biased region" description="Low complexity" evidence="2">
    <location>
        <begin position="737"/>
        <end position="748"/>
    </location>
</feature>
<feature type="region of interest" description="Disordered" evidence="2">
    <location>
        <begin position="728"/>
        <end position="748"/>
    </location>
</feature>
<evidence type="ECO:0000259" key="3">
    <source>
        <dbReference type="PROSITE" id="PS50280"/>
    </source>
</evidence>
<keyword evidence="5" id="KW-1185">Reference proteome</keyword>
<feature type="coiled-coil region" evidence="1">
    <location>
        <begin position="244"/>
        <end position="271"/>
    </location>
</feature>
<dbReference type="CDD" id="cd20071">
    <property type="entry name" value="SET_SMYD"/>
    <property type="match status" value="1"/>
</dbReference>
<feature type="compositionally biased region" description="Low complexity" evidence="2">
    <location>
        <begin position="413"/>
        <end position="429"/>
    </location>
</feature>
<dbReference type="Proteomes" id="UP001430356">
    <property type="component" value="Unassembled WGS sequence"/>
</dbReference>
<feature type="region of interest" description="Disordered" evidence="2">
    <location>
        <begin position="413"/>
        <end position="457"/>
    </location>
</feature>
<dbReference type="PANTHER" id="PTHR12197">
    <property type="entry name" value="HISTONE-LYSINE N-METHYLTRANSFERASE SMYD"/>
    <property type="match status" value="1"/>
</dbReference>
<dbReference type="GO" id="GO:0005634">
    <property type="term" value="C:nucleus"/>
    <property type="evidence" value="ECO:0007669"/>
    <property type="project" value="TreeGrafter"/>
</dbReference>
<dbReference type="EMBL" id="JAECZO010000034">
    <property type="protein sequence ID" value="KAK7194299.1"/>
    <property type="molecule type" value="Genomic_DNA"/>
</dbReference>
<reference evidence="4 5" key="1">
    <citation type="journal article" date="2021" name="MBio">
        <title>A New Model Trypanosomatid, Novymonas esmeraldas: Genomic Perception of Its 'Candidatus Pandoraea novymonadis' Endosymbiont.</title>
        <authorList>
            <person name="Zakharova A."/>
            <person name="Saura A."/>
            <person name="Butenko A."/>
            <person name="Podesvova L."/>
            <person name="Warmusova S."/>
            <person name="Kostygov A.Y."/>
            <person name="Nenarokova A."/>
            <person name="Lukes J."/>
            <person name="Opperdoes F.R."/>
            <person name="Yurchenko V."/>
        </authorList>
    </citation>
    <scope>NUCLEOTIDE SEQUENCE [LARGE SCALE GENOMIC DNA]</scope>
    <source>
        <strain evidence="4 5">E262AT.01</strain>
    </source>
</reference>
<proteinExistence type="predicted"/>
<evidence type="ECO:0000256" key="2">
    <source>
        <dbReference type="SAM" id="MobiDB-lite"/>
    </source>
</evidence>
<dbReference type="AlphaFoldDB" id="A0AAW0ELM6"/>
<evidence type="ECO:0000256" key="1">
    <source>
        <dbReference type="SAM" id="Coils"/>
    </source>
</evidence>
<protein>
    <submittedName>
        <fullName evidence="4">SET domain containing protein</fullName>
    </submittedName>
</protein>
<feature type="region of interest" description="Disordered" evidence="2">
    <location>
        <begin position="196"/>
        <end position="217"/>
    </location>
</feature>
<evidence type="ECO:0000313" key="4">
    <source>
        <dbReference type="EMBL" id="KAK7194299.1"/>
    </source>
</evidence>
<dbReference type="InterPro" id="IPR050869">
    <property type="entry name" value="H3K4_H4K5_MeTrfase"/>
</dbReference>
<gene>
    <name evidence="4" type="ORF">NESM_000344900</name>
</gene>
<dbReference type="SUPFAM" id="SSF82199">
    <property type="entry name" value="SET domain"/>
    <property type="match status" value="1"/>
</dbReference>
<organism evidence="4 5">
    <name type="scientific">Novymonas esmeraldas</name>
    <dbReference type="NCBI Taxonomy" id="1808958"/>
    <lineage>
        <taxon>Eukaryota</taxon>
        <taxon>Discoba</taxon>
        <taxon>Euglenozoa</taxon>
        <taxon>Kinetoplastea</taxon>
        <taxon>Metakinetoplastina</taxon>
        <taxon>Trypanosomatida</taxon>
        <taxon>Trypanosomatidae</taxon>
        <taxon>Novymonas</taxon>
    </lineage>
</organism>
<dbReference type="InterPro" id="IPR046341">
    <property type="entry name" value="SET_dom_sf"/>
</dbReference>
<feature type="compositionally biased region" description="Basic and acidic residues" evidence="2">
    <location>
        <begin position="115"/>
        <end position="124"/>
    </location>
</feature>
<evidence type="ECO:0000313" key="5">
    <source>
        <dbReference type="Proteomes" id="UP001430356"/>
    </source>
</evidence>
<dbReference type="Pfam" id="PF00856">
    <property type="entry name" value="SET"/>
    <property type="match status" value="1"/>
</dbReference>
<dbReference type="InterPro" id="IPR001214">
    <property type="entry name" value="SET_dom"/>
</dbReference>
<dbReference type="PANTHER" id="PTHR12197:SF251">
    <property type="entry name" value="EG:BACR7C10.4 PROTEIN"/>
    <property type="match status" value="1"/>
</dbReference>
<sequence>MDDCVTLAVAAKEAAGRHAVASRPISPGERVLVAAPFSLIMNPSCCPSALYLSAKAAAEATDAAPAGSAATRGGSAKSVARKVSRSAKGGAAAAATAAGGDDSRCAAHHVHALRDEESEGHDHQTGPSPATAAAAAEAAAAAPRWYTTMPARCSVCFQEIPAGRWMCNRGSLAEVAMDVAEEQARLGRDLCRTDVQATDGAEGGGDEEDREADASSEGAAAAAAAFLKLKKPSKSAKTRKDGAVALKQRLLERALEQRQELIARRQLQRRRRAARGLPLVRREGWEASPPSPSCAAEPAMSGCSRCGVLCYCSEACWRAHREVHEGSGECAVLRRLYPRLMDEYYAASAAAAVTAMPGDEPLHWSRSTSEPHVLECQMLLFAALVIMRVCAAGYQTRCAMTVSVADAATGDAAAAAEAAGPPPRSSTTPEPREDDDGAAHRSTDAGPQAQPTEVGSVVLPSEVRTIQLMRATAGLTGVVEVLDADPELQRTARAATGEALVGAESPATAPLPCYAELAQLETNLSVLSKQRLSTYQRYYRTFTKQVLPVLRLLVHERVRGDGGTDVGQPLLQVSASYFQRLCAAAQCNSFGVYDTEDRCIGFGMYPAASYFNHSCTPNLCRVMHRGGRAATFYALRSIAPREPLTICYSDVEEMNSAERRRCLLETYRFFCACPRCSGAAEAPTIVPGAAANGGSAEAAAAVFERPLLLCAACAVRGYLRPLRPSAPLTSPAPDHLSPPITSASPTSSAAVDMVAPRSSWTMQDVQRRECTICRSCVVRAAAPAAASTAA</sequence>
<comment type="caution">
    <text evidence="4">The sequence shown here is derived from an EMBL/GenBank/DDBJ whole genome shotgun (WGS) entry which is preliminary data.</text>
</comment>
<keyword evidence="1" id="KW-0175">Coiled coil</keyword>
<name>A0AAW0ELM6_9TRYP</name>
<dbReference type="Gene3D" id="2.170.270.10">
    <property type="entry name" value="SET domain"/>
    <property type="match status" value="1"/>
</dbReference>
<dbReference type="PROSITE" id="PS50280">
    <property type="entry name" value="SET"/>
    <property type="match status" value="1"/>
</dbReference>
<feature type="domain" description="SET" evidence="3">
    <location>
        <begin position="450"/>
        <end position="649"/>
    </location>
</feature>